<protein>
    <recommendedName>
        <fullName evidence="3">ABC transporter domain-containing protein</fullName>
    </recommendedName>
</protein>
<dbReference type="Proteomes" id="UP000887226">
    <property type="component" value="Unassembled WGS sequence"/>
</dbReference>
<sequence>MAVMEVCCFAIAYDSAPILMGINLKIMRATFTVFVGLNGCEKSVLLGGLLGEAHLLSGRTYIHDANGVGYCGQQT</sequence>
<comment type="caution">
    <text evidence="1">The sequence shown here is derived from an EMBL/GenBank/DDBJ whole genome shotgun (WGS) entry which is preliminary data.</text>
</comment>
<dbReference type="SUPFAM" id="SSF52540">
    <property type="entry name" value="P-loop containing nucleoside triphosphate hydrolases"/>
    <property type="match status" value="1"/>
</dbReference>
<evidence type="ECO:0008006" key="3">
    <source>
        <dbReference type="Google" id="ProtNLM"/>
    </source>
</evidence>
<name>A0A9P7Z2E0_9HELO</name>
<reference evidence="1" key="1">
    <citation type="journal article" date="2021" name="IMA Fungus">
        <title>Genomic characterization of three marine fungi, including Emericellopsis atlantica sp. nov. with signatures of a generalist lifestyle and marine biomass degradation.</title>
        <authorList>
            <person name="Hagestad O.C."/>
            <person name="Hou L."/>
            <person name="Andersen J.H."/>
            <person name="Hansen E.H."/>
            <person name="Altermark B."/>
            <person name="Li C."/>
            <person name="Kuhnert E."/>
            <person name="Cox R.J."/>
            <person name="Crous P.W."/>
            <person name="Spatafora J.W."/>
            <person name="Lail K."/>
            <person name="Amirebrahimi M."/>
            <person name="Lipzen A."/>
            <person name="Pangilinan J."/>
            <person name="Andreopoulos W."/>
            <person name="Hayes R.D."/>
            <person name="Ng V."/>
            <person name="Grigoriev I.V."/>
            <person name="Jackson S.A."/>
            <person name="Sutton T.D.S."/>
            <person name="Dobson A.D.W."/>
            <person name="Rama T."/>
        </authorList>
    </citation>
    <scope>NUCLEOTIDE SEQUENCE</scope>
    <source>
        <strain evidence="1">TRa3180A</strain>
    </source>
</reference>
<accession>A0A9P7Z2E0</accession>
<dbReference type="InterPro" id="IPR027417">
    <property type="entry name" value="P-loop_NTPase"/>
</dbReference>
<evidence type="ECO:0000313" key="2">
    <source>
        <dbReference type="Proteomes" id="UP000887226"/>
    </source>
</evidence>
<evidence type="ECO:0000313" key="1">
    <source>
        <dbReference type="EMBL" id="KAG9243842.1"/>
    </source>
</evidence>
<gene>
    <name evidence="1" type="ORF">BJ878DRAFT_102135</name>
</gene>
<dbReference type="Gene3D" id="3.40.50.300">
    <property type="entry name" value="P-loop containing nucleotide triphosphate hydrolases"/>
    <property type="match status" value="1"/>
</dbReference>
<organism evidence="1 2">
    <name type="scientific">Calycina marina</name>
    <dbReference type="NCBI Taxonomy" id="1763456"/>
    <lineage>
        <taxon>Eukaryota</taxon>
        <taxon>Fungi</taxon>
        <taxon>Dikarya</taxon>
        <taxon>Ascomycota</taxon>
        <taxon>Pezizomycotina</taxon>
        <taxon>Leotiomycetes</taxon>
        <taxon>Helotiales</taxon>
        <taxon>Pezizellaceae</taxon>
        <taxon>Calycina</taxon>
    </lineage>
</organism>
<keyword evidence="2" id="KW-1185">Reference proteome</keyword>
<dbReference type="AlphaFoldDB" id="A0A9P7Z2E0"/>
<proteinExistence type="predicted"/>
<dbReference type="EMBL" id="MU253947">
    <property type="protein sequence ID" value="KAG9243842.1"/>
    <property type="molecule type" value="Genomic_DNA"/>
</dbReference>